<reference evidence="2 3" key="1">
    <citation type="submission" date="2019-09" db="EMBL/GenBank/DDBJ databases">
        <title>Prevotella A2879 sp. nov., isolated from an abscess of a patient.</title>
        <authorList>
            <person name="Buhl M."/>
            <person name="Oberhettinger P."/>
        </authorList>
    </citation>
    <scope>NUCLEOTIDE SEQUENCE [LARGE SCALE GENOMIC DNA]</scope>
    <source>
        <strain evidence="2 3">A2879</strain>
    </source>
</reference>
<protein>
    <submittedName>
        <fullName evidence="2">DUF3098 domain-containing protein</fullName>
    </submittedName>
</protein>
<dbReference type="RefSeq" id="WP_009434304.1">
    <property type="nucleotide sequence ID" value="NZ_VVIQ01000007.1"/>
</dbReference>
<keyword evidence="1" id="KW-0472">Membrane</keyword>
<evidence type="ECO:0000256" key="1">
    <source>
        <dbReference type="SAM" id="Phobius"/>
    </source>
</evidence>
<keyword evidence="1" id="KW-1133">Transmembrane helix</keyword>
<feature type="transmembrane region" description="Helical" evidence="1">
    <location>
        <begin position="12"/>
        <end position="32"/>
    </location>
</feature>
<keyword evidence="3" id="KW-1185">Reference proteome</keyword>
<keyword evidence="1" id="KW-0812">Transmembrane</keyword>
<comment type="caution">
    <text evidence="2">The sequence shown here is derived from an EMBL/GenBank/DDBJ whole genome shotgun (WGS) entry which is preliminary data.</text>
</comment>
<evidence type="ECO:0000313" key="2">
    <source>
        <dbReference type="EMBL" id="MUL28237.1"/>
    </source>
</evidence>
<dbReference type="Pfam" id="PF11297">
    <property type="entry name" value="DUF3098"/>
    <property type="match status" value="1"/>
</dbReference>
<dbReference type="InterPro" id="IPR021448">
    <property type="entry name" value="DUF3098"/>
</dbReference>
<accession>A0A7C9LDZ2</accession>
<evidence type="ECO:0000313" key="3">
    <source>
        <dbReference type="Proteomes" id="UP000482295"/>
    </source>
</evidence>
<organism evidence="2 3">
    <name type="scientific">Prevotella vespertina</name>
    <dbReference type="NCBI Taxonomy" id="2608404"/>
    <lineage>
        <taxon>Bacteria</taxon>
        <taxon>Pseudomonadati</taxon>
        <taxon>Bacteroidota</taxon>
        <taxon>Bacteroidia</taxon>
        <taxon>Bacteroidales</taxon>
        <taxon>Prevotellaceae</taxon>
        <taxon>Prevotella</taxon>
    </lineage>
</organism>
<dbReference type="Proteomes" id="UP000482295">
    <property type="component" value="Unassembled WGS sequence"/>
</dbReference>
<dbReference type="EMBL" id="VVIQ01000007">
    <property type="protein sequence ID" value="MUL28237.1"/>
    <property type="molecule type" value="Genomic_DNA"/>
</dbReference>
<sequence length="80" mass="8586">MDKRNLAFGKVNFIMLAIGLAIVIIGFILLSGGSSTETAFDPSIFSARHIKVAPVVTFIGFISIIGAIIYKPKDTSDKEV</sequence>
<dbReference type="AlphaFoldDB" id="A0A7C9LDZ2"/>
<proteinExistence type="predicted"/>
<name>A0A7C9LDZ2_9BACT</name>
<gene>
    <name evidence="2" type="ORF">F0475_07970</name>
</gene>
<feature type="transmembrane region" description="Helical" evidence="1">
    <location>
        <begin position="52"/>
        <end position="70"/>
    </location>
</feature>